<dbReference type="InterPro" id="IPR000195">
    <property type="entry name" value="Rab-GAP-TBC_dom"/>
</dbReference>
<feature type="compositionally biased region" description="Polar residues" evidence="1">
    <location>
        <begin position="882"/>
        <end position="891"/>
    </location>
</feature>
<feature type="region of interest" description="Disordered" evidence="1">
    <location>
        <begin position="157"/>
        <end position="183"/>
    </location>
</feature>
<organism evidence="3 4">
    <name type="scientific">Microbotryum saponariae</name>
    <dbReference type="NCBI Taxonomy" id="289078"/>
    <lineage>
        <taxon>Eukaryota</taxon>
        <taxon>Fungi</taxon>
        <taxon>Dikarya</taxon>
        <taxon>Basidiomycota</taxon>
        <taxon>Pucciniomycotina</taxon>
        <taxon>Microbotryomycetes</taxon>
        <taxon>Microbotryales</taxon>
        <taxon>Microbotryaceae</taxon>
        <taxon>Microbotryum</taxon>
    </lineage>
</organism>
<dbReference type="PANTHER" id="PTHR22957">
    <property type="entry name" value="TBC1 DOMAIN FAMILY MEMBER GTPASE-ACTIVATING PROTEIN"/>
    <property type="match status" value="1"/>
</dbReference>
<evidence type="ECO:0000313" key="4">
    <source>
        <dbReference type="Proteomes" id="UP000249723"/>
    </source>
</evidence>
<feature type="compositionally biased region" description="Low complexity" evidence="1">
    <location>
        <begin position="1024"/>
        <end position="1039"/>
    </location>
</feature>
<evidence type="ECO:0000259" key="2">
    <source>
        <dbReference type="PROSITE" id="PS50086"/>
    </source>
</evidence>
<dbReference type="Pfam" id="PF00566">
    <property type="entry name" value="RabGAP-TBC"/>
    <property type="match status" value="1"/>
</dbReference>
<evidence type="ECO:0000313" key="3">
    <source>
        <dbReference type="EMBL" id="SCZ96538.1"/>
    </source>
</evidence>
<feature type="compositionally biased region" description="Low complexity" evidence="1">
    <location>
        <begin position="759"/>
        <end position="774"/>
    </location>
</feature>
<dbReference type="STRING" id="289078.A0A2X0LBJ0"/>
<dbReference type="SMART" id="SM00164">
    <property type="entry name" value="TBC"/>
    <property type="match status" value="1"/>
</dbReference>
<feature type="region of interest" description="Disordered" evidence="1">
    <location>
        <begin position="692"/>
        <end position="1149"/>
    </location>
</feature>
<dbReference type="Gene3D" id="1.10.472.80">
    <property type="entry name" value="Ypt/Rab-GAP domain of gyp1p, domain 3"/>
    <property type="match status" value="1"/>
</dbReference>
<gene>
    <name evidence="3" type="ORF">BZ3500_MVSOF-1268-A1-R1_CHR8-2G10277</name>
</gene>
<feature type="compositionally biased region" description="Polar residues" evidence="1">
    <location>
        <begin position="157"/>
        <end position="167"/>
    </location>
</feature>
<feature type="compositionally biased region" description="Low complexity" evidence="1">
    <location>
        <begin position="975"/>
        <end position="993"/>
    </location>
</feature>
<dbReference type="EMBL" id="FMWP01000088">
    <property type="protein sequence ID" value="SCZ96538.1"/>
    <property type="molecule type" value="Genomic_DNA"/>
</dbReference>
<accession>A0A2X0LBJ0</accession>
<feature type="region of interest" description="Disordered" evidence="1">
    <location>
        <begin position="578"/>
        <end position="600"/>
    </location>
</feature>
<keyword evidence="4" id="KW-1185">Reference proteome</keyword>
<dbReference type="GO" id="GO:0006886">
    <property type="term" value="P:intracellular protein transport"/>
    <property type="evidence" value="ECO:0007669"/>
    <property type="project" value="TreeGrafter"/>
</dbReference>
<dbReference type="GO" id="GO:0005096">
    <property type="term" value="F:GTPase activator activity"/>
    <property type="evidence" value="ECO:0007669"/>
    <property type="project" value="TreeGrafter"/>
</dbReference>
<feature type="compositionally biased region" description="Polar residues" evidence="1">
    <location>
        <begin position="1003"/>
        <end position="1023"/>
    </location>
</feature>
<dbReference type="OrthoDB" id="2536936at2759"/>
<feature type="compositionally biased region" description="Polar residues" evidence="1">
    <location>
        <begin position="1048"/>
        <end position="1060"/>
    </location>
</feature>
<dbReference type="AlphaFoldDB" id="A0A2X0LBJ0"/>
<name>A0A2X0LBJ0_9BASI</name>
<reference evidence="4" key="1">
    <citation type="submission" date="2016-10" db="EMBL/GenBank/DDBJ databases">
        <authorList>
            <person name="Jeantristanb JTB J.-T."/>
            <person name="Ricardo R."/>
        </authorList>
    </citation>
    <scope>NUCLEOTIDE SEQUENCE [LARGE SCALE GENOMIC DNA]</scope>
</reference>
<protein>
    <submittedName>
        <fullName evidence="3">BZ3500_MvSof-1268-A1-R1_Chr8-2g10277 protein</fullName>
    </submittedName>
</protein>
<feature type="compositionally biased region" description="Low complexity" evidence="1">
    <location>
        <begin position="787"/>
        <end position="800"/>
    </location>
</feature>
<dbReference type="Gene3D" id="1.10.8.270">
    <property type="entry name" value="putative rabgap domain of human tbc1 domain family member 14 like domains"/>
    <property type="match status" value="1"/>
</dbReference>
<feature type="compositionally biased region" description="Polar residues" evidence="1">
    <location>
        <begin position="944"/>
        <end position="953"/>
    </location>
</feature>
<dbReference type="InterPro" id="IPR035969">
    <property type="entry name" value="Rab-GAP_TBC_sf"/>
</dbReference>
<feature type="compositionally biased region" description="Polar residues" evidence="1">
    <location>
        <begin position="827"/>
        <end position="856"/>
    </location>
</feature>
<dbReference type="PROSITE" id="PS50086">
    <property type="entry name" value="TBC_RABGAP"/>
    <property type="match status" value="1"/>
</dbReference>
<dbReference type="SUPFAM" id="SSF47923">
    <property type="entry name" value="Ypt/Rab-GAP domain of gyp1p"/>
    <property type="match status" value="2"/>
</dbReference>
<proteinExistence type="predicted"/>
<feature type="compositionally biased region" description="Polar residues" evidence="1">
    <location>
        <begin position="174"/>
        <end position="183"/>
    </location>
</feature>
<feature type="compositionally biased region" description="Basic residues" evidence="1">
    <location>
        <begin position="1062"/>
        <end position="1075"/>
    </location>
</feature>
<feature type="compositionally biased region" description="Polar residues" evidence="1">
    <location>
        <begin position="801"/>
        <end position="816"/>
    </location>
</feature>
<sequence length="1149" mass="122958">MDYRKRLARFHQLLHPANTDHINEHRRPARQELTELSLGTATEANMKSSRFIGIPDEYRPATYRVLLNLSPASVSVDHYLAFVEEISKRVAAEVPPSVDEKPSKTDKLLREIQRDVERTLTPLAWFGAPLSTGDEDQDEDPLWKRIALLDGVDTEKSTNLSATTRSTEGVAADSGTQSDRASSTRLKTRRAALLRPLFIYATLNPGLSYVQGMNSLLAVFYWIFSSDPEATPIEAEAAAFFALGAILSQLRDLYVPSLDGTPVTSSSSSISLRGSAPTGLGATLARFTSLLTWLDPTVAMALEHKNVDPTLYVFRWLTTWFANEFQLPDLVRIWDRVIALYPAEDEIQPVEALSPVLGHLIDLSLAMVLFERPTVVSPYAHFQKVVMVLQDPQIGGEDVEKLLATAWEIRQRRIGKASNRIAISPVSEPSSPTSSPTTTTNWRSAANKWASAASAAASTASASPAANSIRQRFFSAPSAPAMPSPRRPSLTNHASEYDLDDGASVADSETSLSSIPPPLFASKGQHVGAGTSHLRPTPAPGAIHEEILTVDGRVLPPPPDRIDQNPSLAQLIEDELPRSIRDPYGNDEEDDYGVDDSTEGPTLAERAANSWGTWRNRFAASDAAASLSKQATNLSIAAQVRAANLRQSTVNLGSSDSYAALSKTTTNLSAQAALLKEQITTSTTTDRLSKLKETVSGASGRFMASTGSERGPRRPGSPMETPFTPPRFSSDERGSFAAPPSPTSSEMGRGASAGGSGGPKPLLLSGAARRAAGGNNDSVTLPSPPAGSRRSSIIFGRSPSTSPVLNRSPRTGSLEIQSDGPMLGLARSNSRNTSALHGRTASYNPPLSTSIGPSSEVTHDDQPISSLRISGVARRPSFPEGQLSSTSTVSSKRAENGRGWTLTDAPVNLALAMSNQSSQDRLAPPLGSRHDDASSDVGSDESFHSVQTSSNVATPLESPELSMRGPSEDVRNMFAASDVAASAAPPRRSSLADTSASPPPRGSSLTSNRSNEPLQTAGLSSSITEEPFQPPSSTSQTRSPEPDLDTPLSPTNDLEPSASRSKIVRRPVISKRRASARMSGMSNPTSELSTEDRKVVSAFLAGETDAVGDLSRNRSRSSVASRKSRTKRESAASGWSEGDILDAYREDRD</sequence>
<dbReference type="PANTHER" id="PTHR22957:SF27">
    <property type="entry name" value="TBC1 DOMAIN FAMILY MEMBER 13"/>
    <property type="match status" value="1"/>
</dbReference>
<feature type="domain" description="Rab-GAP TBC" evidence="2">
    <location>
        <begin position="53"/>
        <end position="341"/>
    </location>
</feature>
<feature type="region of interest" description="Disordered" evidence="1">
    <location>
        <begin position="476"/>
        <end position="496"/>
    </location>
</feature>
<dbReference type="Proteomes" id="UP000249723">
    <property type="component" value="Unassembled WGS sequence"/>
</dbReference>
<feature type="compositionally biased region" description="Acidic residues" evidence="1">
    <location>
        <begin position="585"/>
        <end position="598"/>
    </location>
</feature>
<evidence type="ECO:0000256" key="1">
    <source>
        <dbReference type="SAM" id="MobiDB-lite"/>
    </source>
</evidence>